<sequence>MTFETRRIKLDIPDGPEYDQVRDMHGHTVTVFASTEINGERSLKIGSRTLLLRKVGVDEDEEGPMDIYRAESISEPSY</sequence>
<evidence type="ECO:0000313" key="2">
    <source>
        <dbReference type="Proteomes" id="UP001501251"/>
    </source>
</evidence>
<proteinExistence type="predicted"/>
<dbReference type="Proteomes" id="UP001501251">
    <property type="component" value="Unassembled WGS sequence"/>
</dbReference>
<gene>
    <name evidence="1" type="ORF">GCM10022252_08570</name>
</gene>
<organism evidence="1 2">
    <name type="scientific">Streptosporangium oxazolinicum</name>
    <dbReference type="NCBI Taxonomy" id="909287"/>
    <lineage>
        <taxon>Bacteria</taxon>
        <taxon>Bacillati</taxon>
        <taxon>Actinomycetota</taxon>
        <taxon>Actinomycetes</taxon>
        <taxon>Streptosporangiales</taxon>
        <taxon>Streptosporangiaceae</taxon>
        <taxon>Streptosporangium</taxon>
    </lineage>
</organism>
<comment type="caution">
    <text evidence="1">The sequence shown here is derived from an EMBL/GenBank/DDBJ whole genome shotgun (WGS) entry which is preliminary data.</text>
</comment>
<name>A0ABP8AER1_9ACTN</name>
<protein>
    <submittedName>
        <fullName evidence="1">Uncharacterized protein</fullName>
    </submittedName>
</protein>
<dbReference type="EMBL" id="BAABAQ010000001">
    <property type="protein sequence ID" value="GAA4182540.1"/>
    <property type="molecule type" value="Genomic_DNA"/>
</dbReference>
<reference evidence="2" key="1">
    <citation type="journal article" date="2019" name="Int. J. Syst. Evol. Microbiol.">
        <title>The Global Catalogue of Microorganisms (GCM) 10K type strain sequencing project: providing services to taxonomists for standard genome sequencing and annotation.</title>
        <authorList>
            <consortium name="The Broad Institute Genomics Platform"/>
            <consortium name="The Broad Institute Genome Sequencing Center for Infectious Disease"/>
            <person name="Wu L."/>
            <person name="Ma J."/>
        </authorList>
    </citation>
    <scope>NUCLEOTIDE SEQUENCE [LARGE SCALE GENOMIC DNA]</scope>
    <source>
        <strain evidence="2">JCM 17388</strain>
    </source>
</reference>
<accession>A0ABP8AER1</accession>
<dbReference type="RefSeq" id="WP_344915111.1">
    <property type="nucleotide sequence ID" value="NZ_BAABAQ010000001.1"/>
</dbReference>
<evidence type="ECO:0000313" key="1">
    <source>
        <dbReference type="EMBL" id="GAA4182540.1"/>
    </source>
</evidence>
<keyword evidence="2" id="KW-1185">Reference proteome</keyword>